<dbReference type="OrthoDB" id="3422944at2"/>
<dbReference type="Proteomes" id="UP000281112">
    <property type="component" value="Unassembled WGS sequence"/>
</dbReference>
<evidence type="ECO:0000259" key="1">
    <source>
        <dbReference type="Pfam" id="PF01909"/>
    </source>
</evidence>
<dbReference type="GO" id="GO:0016779">
    <property type="term" value="F:nucleotidyltransferase activity"/>
    <property type="evidence" value="ECO:0007669"/>
    <property type="project" value="InterPro"/>
</dbReference>
<name>A0A3N9THA1_9VIBR</name>
<evidence type="ECO:0000313" key="3">
    <source>
        <dbReference type="Proteomes" id="UP000281112"/>
    </source>
</evidence>
<dbReference type="InterPro" id="IPR043519">
    <property type="entry name" value="NT_sf"/>
</dbReference>
<dbReference type="SUPFAM" id="SSF81301">
    <property type="entry name" value="Nucleotidyltransferase"/>
    <property type="match status" value="1"/>
</dbReference>
<dbReference type="EMBL" id="RJVQ01000003">
    <property type="protein sequence ID" value="RQW63410.1"/>
    <property type="molecule type" value="Genomic_DNA"/>
</dbReference>
<reference evidence="2 3" key="1">
    <citation type="submission" date="2018-11" db="EMBL/GenBank/DDBJ databases">
        <title>Vibrio LJC006 sp. nov., isolated from seawater during the bloom of the enteromorpha.</title>
        <authorList>
            <person name="Liang J."/>
        </authorList>
    </citation>
    <scope>NUCLEOTIDE SEQUENCE [LARGE SCALE GENOMIC DNA]</scope>
    <source>
        <strain evidence="2 3">LJC006</strain>
    </source>
</reference>
<keyword evidence="2" id="KW-0808">Transferase</keyword>
<dbReference type="Pfam" id="PF01909">
    <property type="entry name" value="NTP_transf_2"/>
    <property type="match status" value="1"/>
</dbReference>
<dbReference type="CDD" id="cd05403">
    <property type="entry name" value="NT_KNTase_like"/>
    <property type="match status" value="1"/>
</dbReference>
<organism evidence="2 3">
    <name type="scientific">Vibrio viridaestus</name>
    <dbReference type="NCBI Taxonomy" id="2487322"/>
    <lineage>
        <taxon>Bacteria</taxon>
        <taxon>Pseudomonadati</taxon>
        <taxon>Pseudomonadota</taxon>
        <taxon>Gammaproteobacteria</taxon>
        <taxon>Vibrionales</taxon>
        <taxon>Vibrionaceae</taxon>
        <taxon>Vibrio</taxon>
    </lineage>
</organism>
<dbReference type="InterPro" id="IPR002934">
    <property type="entry name" value="Polymerase_NTP_transf_dom"/>
</dbReference>
<protein>
    <submittedName>
        <fullName evidence="2">Nucleotidyltransferase domain-containing protein</fullName>
    </submittedName>
</protein>
<sequence>MPLSVIDPNEPFQPDYQQVVDDLVRYFRAGLGGNLHSLYIYGSVARKVAKPHRSNIDVIVVTHHEFEENRQTLFNSLRWRFQKDFPFVPDISIKAALVKEVASLDSLFSWGFLLKHCAVCIYGDDLSECFGEYEPSWEIAKYWNMDLGESLPVYRQKLARANSPQEQIAAQSVIAKKLLRSAHTLVMYKNGKWLEDPMECGKAFLAYFPEKEKDIQRLGILLKGKPIPKRSAIGLIDDFGPWLVKQYEKTEFRIG</sequence>
<dbReference type="RefSeq" id="WP_124936874.1">
    <property type="nucleotide sequence ID" value="NZ_RJVQ01000003.1"/>
</dbReference>
<keyword evidence="3" id="KW-1185">Reference proteome</keyword>
<feature type="domain" description="Polymerase nucleotidyl transferase" evidence="1">
    <location>
        <begin position="37"/>
        <end position="97"/>
    </location>
</feature>
<proteinExistence type="predicted"/>
<evidence type="ECO:0000313" key="2">
    <source>
        <dbReference type="EMBL" id="RQW63410.1"/>
    </source>
</evidence>
<dbReference type="AlphaFoldDB" id="A0A3N9THA1"/>
<dbReference type="Gene3D" id="3.30.460.10">
    <property type="entry name" value="Beta Polymerase, domain 2"/>
    <property type="match status" value="1"/>
</dbReference>
<comment type="caution">
    <text evidence="2">The sequence shown here is derived from an EMBL/GenBank/DDBJ whole genome shotgun (WGS) entry which is preliminary data.</text>
</comment>
<accession>A0A3N9THA1</accession>
<gene>
    <name evidence="2" type="ORF">EES38_09175</name>
</gene>